<keyword evidence="4" id="KW-0068">Autocatalytic cleavage</keyword>
<evidence type="ECO:0000256" key="4">
    <source>
        <dbReference type="ARBA" id="ARBA00022813"/>
    </source>
</evidence>
<dbReference type="GO" id="GO:0006508">
    <property type="term" value="P:proteolysis"/>
    <property type="evidence" value="ECO:0007669"/>
    <property type="project" value="UniProtKB-KW"/>
</dbReference>
<evidence type="ECO:0000256" key="5">
    <source>
        <dbReference type="PIRSR" id="PIRSR600246-1"/>
    </source>
</evidence>
<evidence type="ECO:0000256" key="2">
    <source>
        <dbReference type="ARBA" id="ARBA00022670"/>
    </source>
</evidence>
<feature type="chain" id="PRO_5004208473" description="N(4)-(Beta-N-acetylglucosaminyl)-L-asparaginase" evidence="8">
    <location>
        <begin position="33"/>
        <end position="378"/>
    </location>
</feature>
<dbReference type="EMBL" id="CH408035">
    <property type="protein sequence ID" value="EAQ83584.1"/>
    <property type="molecule type" value="Genomic_DNA"/>
</dbReference>
<reference evidence="10" key="1">
    <citation type="journal article" date="2015" name="Genome Announc.">
        <title>Draft genome sequence of the cellulolytic fungus Chaetomium globosum.</title>
        <authorList>
            <person name="Cuomo C.A."/>
            <person name="Untereiner W.A."/>
            <person name="Ma L.-J."/>
            <person name="Grabherr M."/>
            <person name="Birren B.W."/>
        </authorList>
    </citation>
    <scope>NUCLEOTIDE SEQUENCE [LARGE SCALE GENOMIC DNA]</scope>
    <source>
        <strain evidence="10">ATCC 6205 / CBS 148.51 / DSM 1962 / NBRC 6347 / NRRL 1970</strain>
    </source>
</reference>
<comment type="similarity">
    <text evidence="1">Belongs to the Ntn-hydrolase family.</text>
</comment>
<dbReference type="GO" id="GO:0008233">
    <property type="term" value="F:peptidase activity"/>
    <property type="evidence" value="ECO:0007669"/>
    <property type="project" value="UniProtKB-KW"/>
</dbReference>
<dbReference type="PANTHER" id="PTHR10188:SF6">
    <property type="entry name" value="N(4)-(BETA-N-ACETYLGLUCOSAMINYL)-L-ASPARAGINASE"/>
    <property type="match status" value="1"/>
</dbReference>
<dbReference type="InterPro" id="IPR000246">
    <property type="entry name" value="Peptidase_T2"/>
</dbReference>
<organism evidence="9 10">
    <name type="scientific">Chaetomium globosum (strain ATCC 6205 / CBS 148.51 / DSM 1962 / NBRC 6347 / NRRL 1970)</name>
    <name type="common">Soil fungus</name>
    <dbReference type="NCBI Taxonomy" id="306901"/>
    <lineage>
        <taxon>Eukaryota</taxon>
        <taxon>Fungi</taxon>
        <taxon>Dikarya</taxon>
        <taxon>Ascomycota</taxon>
        <taxon>Pezizomycotina</taxon>
        <taxon>Sordariomycetes</taxon>
        <taxon>Sordariomycetidae</taxon>
        <taxon>Sordariales</taxon>
        <taxon>Chaetomiaceae</taxon>
        <taxon>Chaetomium</taxon>
    </lineage>
</organism>
<dbReference type="RefSeq" id="XP_001227915.1">
    <property type="nucleotide sequence ID" value="XM_001227914.1"/>
</dbReference>
<evidence type="ECO:0000256" key="6">
    <source>
        <dbReference type="PIRSR" id="PIRSR600246-2"/>
    </source>
</evidence>
<evidence type="ECO:0000256" key="8">
    <source>
        <dbReference type="SAM" id="SignalP"/>
    </source>
</evidence>
<name>Q2GPW6_CHAGB</name>
<evidence type="ECO:0008006" key="11">
    <source>
        <dbReference type="Google" id="ProtNLM"/>
    </source>
</evidence>
<proteinExistence type="inferred from homology"/>
<keyword evidence="8" id="KW-0732">Signal</keyword>
<dbReference type="eggNOG" id="KOG1593">
    <property type="taxonomic scope" value="Eukaryota"/>
</dbReference>
<feature type="site" description="Cleavage; by autolysis" evidence="7">
    <location>
        <begin position="231"/>
        <end position="232"/>
    </location>
</feature>
<sequence>MTPHRPRLARALALSHLTHHFLLLTTPTTALANPSPNPHLPFVINTWAGPFTVATDAAYHSLTDPTSAHSRTPALDAVQAGCAACEQRQCDGTVGFGGSPDEACETTLDALLMDGASMKSGAVAGLRRIRDAVAVARAVLDHTRHSLLVGDLATRFAVEMGLGPGGGFGDAGEAGRRCRGVEGWGVQGELESGCGAAGSGDVVWGRIGPLSVAGGGVLGSVGGDEGQASHDTISMVVIDREGGMAAGTSTNGAAFKIPGRVGDGPIVGSGSYVDRDVGGCGATGDGDIMMRFLPCYQAVENLRLGMTPTEAAEDAVRRMLRKYPNISSGLVVVNNKAEHGAAGSGWTFTYAFRGGAMNATEVVTVPPLEAGSALQFGK</sequence>
<dbReference type="HOGENOM" id="CLU_021603_0_0_1"/>
<feature type="active site" description="Nucleophile" evidence="5">
    <location>
        <position position="232"/>
    </location>
</feature>
<keyword evidence="2" id="KW-0645">Protease</keyword>
<dbReference type="InParanoid" id="Q2GPW6"/>
<protein>
    <recommendedName>
        <fullName evidence="11">N(4)-(Beta-N-acetylglucosaminyl)-L-asparaginase</fullName>
    </recommendedName>
</protein>
<dbReference type="AlphaFoldDB" id="Q2GPW6"/>
<dbReference type="VEuPathDB" id="FungiDB:CHGG_09988"/>
<evidence type="ECO:0000313" key="9">
    <source>
        <dbReference type="EMBL" id="EAQ83584.1"/>
    </source>
</evidence>
<dbReference type="CDD" id="cd04513">
    <property type="entry name" value="Glycosylasparaginase"/>
    <property type="match status" value="1"/>
</dbReference>
<accession>Q2GPW6</accession>
<dbReference type="FunFam" id="3.60.20.30:FF:000003">
    <property type="entry name" value="N(4)-(Beta-N-acetylglucosaminyl)-L-asparaginase isoform X1"/>
    <property type="match status" value="1"/>
</dbReference>
<dbReference type="OMA" id="YKPIINI"/>
<evidence type="ECO:0000256" key="7">
    <source>
        <dbReference type="PIRSR" id="PIRSR600246-3"/>
    </source>
</evidence>
<feature type="signal peptide" evidence="8">
    <location>
        <begin position="1"/>
        <end position="32"/>
    </location>
</feature>
<gene>
    <name evidence="9" type="ORF">CHGG_09988</name>
</gene>
<dbReference type="SUPFAM" id="SSF56235">
    <property type="entry name" value="N-terminal nucleophile aminohydrolases (Ntn hydrolases)"/>
    <property type="match status" value="1"/>
</dbReference>
<evidence type="ECO:0000256" key="3">
    <source>
        <dbReference type="ARBA" id="ARBA00022801"/>
    </source>
</evidence>
<dbReference type="Pfam" id="PF01112">
    <property type="entry name" value="Asparaginase_2"/>
    <property type="match status" value="2"/>
</dbReference>
<dbReference type="Gene3D" id="3.60.20.30">
    <property type="entry name" value="(Glycosyl)asparaginase"/>
    <property type="match status" value="1"/>
</dbReference>
<feature type="binding site" evidence="6">
    <location>
        <begin position="283"/>
        <end position="286"/>
    </location>
    <ligand>
        <name>substrate</name>
    </ligand>
</feature>
<dbReference type="OrthoDB" id="2262349at2759"/>
<dbReference type="GO" id="GO:0003948">
    <property type="term" value="F:N4-(beta-N-acetylglucosaminyl)-L-asparaginase activity"/>
    <property type="evidence" value="ECO:0007669"/>
    <property type="project" value="UniProtKB-ARBA"/>
</dbReference>
<dbReference type="PANTHER" id="PTHR10188">
    <property type="entry name" value="L-ASPARAGINASE"/>
    <property type="match status" value="1"/>
</dbReference>
<evidence type="ECO:0000313" key="10">
    <source>
        <dbReference type="Proteomes" id="UP000001056"/>
    </source>
</evidence>
<dbReference type="GO" id="GO:0005737">
    <property type="term" value="C:cytoplasm"/>
    <property type="evidence" value="ECO:0007669"/>
    <property type="project" value="TreeGrafter"/>
</dbReference>
<feature type="binding site" evidence="6">
    <location>
        <begin position="260"/>
        <end position="263"/>
    </location>
    <ligand>
        <name>substrate</name>
    </ligand>
</feature>
<dbReference type="GeneID" id="4396544"/>
<dbReference type="Proteomes" id="UP000001056">
    <property type="component" value="Unassembled WGS sequence"/>
</dbReference>
<dbReference type="InterPro" id="IPR029055">
    <property type="entry name" value="Ntn_hydrolases_N"/>
</dbReference>
<evidence type="ECO:0000256" key="1">
    <source>
        <dbReference type="ARBA" id="ARBA00010872"/>
    </source>
</evidence>
<keyword evidence="10" id="KW-1185">Reference proteome</keyword>
<keyword evidence="3" id="KW-0378">Hydrolase</keyword>